<feature type="domain" description="Fe-containing alcohol dehydrogenase-like C-terminal" evidence="5">
    <location>
        <begin position="225"/>
        <end position="419"/>
    </location>
</feature>
<dbReference type="EMBL" id="QPJC01000009">
    <property type="protein sequence ID" value="RCW40977.1"/>
    <property type="molecule type" value="Genomic_DNA"/>
</dbReference>
<dbReference type="InterPro" id="IPR039697">
    <property type="entry name" value="Alcohol_dehydrogenase_Fe"/>
</dbReference>
<comment type="caution">
    <text evidence="6">The sequence shown here is derived from an EMBL/GenBank/DDBJ whole genome shotgun (WGS) entry which is preliminary data.</text>
</comment>
<evidence type="ECO:0000259" key="5">
    <source>
        <dbReference type="Pfam" id="PF25137"/>
    </source>
</evidence>
<keyword evidence="7" id="KW-1185">Reference proteome</keyword>
<dbReference type="Pfam" id="PF00465">
    <property type="entry name" value="Fe-ADH"/>
    <property type="match status" value="1"/>
</dbReference>
<dbReference type="GO" id="GO:0004022">
    <property type="term" value="F:alcohol dehydrogenase (NAD+) activity"/>
    <property type="evidence" value="ECO:0007669"/>
    <property type="project" value="TreeGrafter"/>
</dbReference>
<dbReference type="SUPFAM" id="SSF56796">
    <property type="entry name" value="Dehydroquinate synthase-like"/>
    <property type="match status" value="1"/>
</dbReference>
<dbReference type="PROSITE" id="PS00913">
    <property type="entry name" value="ADH_IRON_1"/>
    <property type="match status" value="1"/>
</dbReference>
<keyword evidence="3" id="KW-0520">NAD</keyword>
<gene>
    <name evidence="6" type="ORF">DFQ14_10954</name>
</gene>
<dbReference type="GO" id="GO:0046872">
    <property type="term" value="F:metal ion binding"/>
    <property type="evidence" value="ECO:0007669"/>
    <property type="project" value="InterPro"/>
</dbReference>
<evidence type="ECO:0000313" key="7">
    <source>
        <dbReference type="Proteomes" id="UP000253495"/>
    </source>
</evidence>
<proteinExistence type="inferred from homology"/>
<dbReference type="InterPro" id="IPR018211">
    <property type="entry name" value="ADH_Fe_CS"/>
</dbReference>
<dbReference type="PANTHER" id="PTHR11496">
    <property type="entry name" value="ALCOHOL DEHYDROGENASE"/>
    <property type="match status" value="1"/>
</dbReference>
<dbReference type="FunFam" id="3.40.50.1970:FF:000003">
    <property type="entry name" value="Alcohol dehydrogenase, iron-containing"/>
    <property type="match status" value="1"/>
</dbReference>
<dbReference type="AlphaFoldDB" id="A0A368VI91"/>
<name>A0A368VI91_9ACTN</name>
<evidence type="ECO:0000313" key="6">
    <source>
        <dbReference type="EMBL" id="RCW40977.1"/>
    </source>
</evidence>
<dbReference type="Gene3D" id="1.20.1090.10">
    <property type="entry name" value="Dehydroquinate synthase-like - alpha domain"/>
    <property type="match status" value="1"/>
</dbReference>
<organism evidence="6 7">
    <name type="scientific">Halopolyspora algeriensis</name>
    <dbReference type="NCBI Taxonomy" id="1500506"/>
    <lineage>
        <taxon>Bacteria</taxon>
        <taxon>Bacillati</taxon>
        <taxon>Actinomycetota</taxon>
        <taxon>Actinomycetes</taxon>
        <taxon>Actinomycetes incertae sedis</taxon>
        <taxon>Halopolyspora</taxon>
    </lineage>
</organism>
<dbReference type="Pfam" id="PF25137">
    <property type="entry name" value="ADH_Fe_C"/>
    <property type="match status" value="1"/>
</dbReference>
<dbReference type="Gene3D" id="3.40.50.1970">
    <property type="match status" value="1"/>
</dbReference>
<reference evidence="6 7" key="1">
    <citation type="submission" date="2018-07" db="EMBL/GenBank/DDBJ databases">
        <title>Genomic Encyclopedia of Type Strains, Phase III (KMG-III): the genomes of soil and plant-associated and newly described type strains.</title>
        <authorList>
            <person name="Whitman W."/>
        </authorList>
    </citation>
    <scope>NUCLEOTIDE SEQUENCE [LARGE SCALE GENOMIC DNA]</scope>
    <source>
        <strain evidence="6 7">CECT 8575</strain>
    </source>
</reference>
<dbReference type="FunFam" id="1.20.1090.10:FF:000001">
    <property type="entry name" value="Aldehyde-alcohol dehydrogenase"/>
    <property type="match status" value="1"/>
</dbReference>
<protein>
    <submittedName>
        <fullName evidence="6">1,3-propanediol dehydrogenase</fullName>
    </submittedName>
</protein>
<keyword evidence="2" id="KW-0560">Oxidoreductase</keyword>
<dbReference type="InterPro" id="IPR056798">
    <property type="entry name" value="ADH_Fe_C"/>
</dbReference>
<accession>A0A368VI91</accession>
<evidence type="ECO:0000256" key="1">
    <source>
        <dbReference type="ARBA" id="ARBA00007358"/>
    </source>
</evidence>
<evidence type="ECO:0000256" key="2">
    <source>
        <dbReference type="ARBA" id="ARBA00023002"/>
    </source>
</evidence>
<dbReference type="PANTHER" id="PTHR11496:SF102">
    <property type="entry name" value="ALCOHOL DEHYDROGENASE 4"/>
    <property type="match status" value="1"/>
</dbReference>
<comment type="similarity">
    <text evidence="1">Belongs to the iron-containing alcohol dehydrogenase family.</text>
</comment>
<dbReference type="InterPro" id="IPR001670">
    <property type="entry name" value="ADH_Fe/GldA"/>
</dbReference>
<sequence>MPELKTTFAHPDVPRQSSWLSEPCVDGIEGFSTDGERPALAKFHAPEIVFGPHSLGELGHCARRVGGRRPFLVTDPGLAEAGWVREAVRHLIDAGLRPVVWQDLTPNPKEREVQAAYAEYVNTGSDVIVAVGGGSCIDAAKGVAILSGNGGRILAYEGVDQVVNPIPPLVMAPSTSGTGADVSQFCVVTDTANLTKVTIISRTLVPEISIVDPRLLTTMPDWLNAATGLDALTHAMEAFVSLAHNTLTDHHALHAVHLVTKNLLGTLLDPTGEGPRIAMAQGSLEAGMAFTNAILGVTHAMSHQVGGLLDAPHGVINGILLPHVIRFNAAADPSRYVPLAAAAGIATEHAPADEIADLLAGRVRELADSVGVPRSLAALGVGEHNVTHLAETTLKDACLATNPRAATRTEIEALLRSAM</sequence>
<evidence type="ECO:0000256" key="3">
    <source>
        <dbReference type="ARBA" id="ARBA00023027"/>
    </source>
</evidence>
<feature type="domain" description="Alcohol dehydrogenase iron-type/glycerol dehydrogenase GldA" evidence="4">
    <location>
        <begin position="46"/>
        <end position="213"/>
    </location>
</feature>
<dbReference type="OrthoDB" id="323926at2"/>
<dbReference type="RefSeq" id="WP_114453795.1">
    <property type="nucleotide sequence ID" value="NZ_QPJC01000009.1"/>
</dbReference>
<dbReference type="Proteomes" id="UP000253495">
    <property type="component" value="Unassembled WGS sequence"/>
</dbReference>
<evidence type="ECO:0000259" key="4">
    <source>
        <dbReference type="Pfam" id="PF00465"/>
    </source>
</evidence>